<dbReference type="AlphaFoldDB" id="A0A5A7P6N6"/>
<dbReference type="GO" id="GO:0003729">
    <property type="term" value="F:mRNA binding"/>
    <property type="evidence" value="ECO:0007669"/>
    <property type="project" value="UniProtKB-ARBA"/>
</dbReference>
<dbReference type="InterPro" id="IPR050158">
    <property type="entry name" value="Ubiquitin_ubiquitin-like"/>
</dbReference>
<dbReference type="PANTHER" id="PTHR10666">
    <property type="entry name" value="UBIQUITIN"/>
    <property type="match status" value="1"/>
</dbReference>
<dbReference type="PRINTS" id="PR00348">
    <property type="entry name" value="UBIQUITIN"/>
</dbReference>
<protein>
    <submittedName>
        <fullName evidence="5">Ubiquitin family protein</fullName>
    </submittedName>
</protein>
<feature type="compositionally biased region" description="Basic and acidic residues" evidence="3">
    <location>
        <begin position="157"/>
        <end position="168"/>
    </location>
</feature>
<feature type="compositionally biased region" description="Polar residues" evidence="3">
    <location>
        <begin position="57"/>
        <end position="69"/>
    </location>
</feature>
<comment type="caution">
    <text evidence="5">The sequence shown here is derived from an EMBL/GenBank/DDBJ whole genome shotgun (WGS) entry which is preliminary data.</text>
</comment>
<feature type="region of interest" description="Disordered" evidence="3">
    <location>
        <begin position="132"/>
        <end position="218"/>
    </location>
</feature>
<dbReference type="SMART" id="SM00213">
    <property type="entry name" value="UBQ"/>
    <property type="match status" value="1"/>
</dbReference>
<evidence type="ECO:0000256" key="1">
    <source>
        <dbReference type="ARBA" id="ARBA00022499"/>
    </source>
</evidence>
<dbReference type="EMBL" id="BKCP01002780">
    <property type="protein sequence ID" value="GER28555.1"/>
    <property type="molecule type" value="Genomic_DNA"/>
</dbReference>
<dbReference type="Gene3D" id="3.10.20.90">
    <property type="entry name" value="Phosphatidylinositol 3-kinase Catalytic Subunit, Chain A, domain 1"/>
    <property type="match status" value="1"/>
</dbReference>
<proteinExistence type="predicted"/>
<dbReference type="SUPFAM" id="SSF54236">
    <property type="entry name" value="Ubiquitin-like"/>
    <property type="match status" value="1"/>
</dbReference>
<gene>
    <name evidence="5" type="ORF">STAS_04365</name>
</gene>
<evidence type="ECO:0000313" key="6">
    <source>
        <dbReference type="Proteomes" id="UP000325081"/>
    </source>
</evidence>
<sequence length="427" mass="46621">MAPPSTSPPPNLTPANHIQESIKCSTPPVIYSPIAQSTPPIFAASPSPPVISSPTAQRTSPPLAASTSPTNIKLAVKNKNVSRPLEVAVQTTVSDYTAIINSNQSSSSDKLPHAPSPHLALFPELGDYPVLDGQDRYPLPSERSPTGISPVSLRSKAKPENLDLDQGHSRQLSDISKSKPSASGLGKSPSAASSDGPGRNHKNLPSPPLKTHSRRIKHLSRERPGIGACIVRVRASAGEIVSSSESITVSISSQYLRALPQTAASLAQTHKPRPFPLILDPRKIYHAQTRAFKLKILLTLKLEVESTDTIHSVQREIESLERIHTCDQALLFNCRLLIDGCKTLADYGIAKDCTIDLVLRLPSRFVSSSEYWELLKKVESLEERVKLARQRESRTAKLLEAERAAHSRLQSKVDLMAQMFDAMRRPQ</sequence>
<organism evidence="5 6">
    <name type="scientific">Striga asiatica</name>
    <name type="common">Asiatic witchweed</name>
    <name type="synonym">Buchnera asiatica</name>
    <dbReference type="NCBI Taxonomy" id="4170"/>
    <lineage>
        <taxon>Eukaryota</taxon>
        <taxon>Viridiplantae</taxon>
        <taxon>Streptophyta</taxon>
        <taxon>Embryophyta</taxon>
        <taxon>Tracheophyta</taxon>
        <taxon>Spermatophyta</taxon>
        <taxon>Magnoliopsida</taxon>
        <taxon>eudicotyledons</taxon>
        <taxon>Gunneridae</taxon>
        <taxon>Pentapetalae</taxon>
        <taxon>asterids</taxon>
        <taxon>lamiids</taxon>
        <taxon>Lamiales</taxon>
        <taxon>Orobanchaceae</taxon>
        <taxon>Buchnereae</taxon>
        <taxon>Striga</taxon>
    </lineage>
</organism>
<dbReference type="Pfam" id="PF00240">
    <property type="entry name" value="ubiquitin"/>
    <property type="match status" value="1"/>
</dbReference>
<evidence type="ECO:0000259" key="4">
    <source>
        <dbReference type="PROSITE" id="PS50053"/>
    </source>
</evidence>
<dbReference type="PROSITE" id="PS50053">
    <property type="entry name" value="UBIQUITIN_2"/>
    <property type="match status" value="1"/>
</dbReference>
<dbReference type="InterPro" id="IPR000626">
    <property type="entry name" value="Ubiquitin-like_dom"/>
</dbReference>
<dbReference type="InterPro" id="IPR029071">
    <property type="entry name" value="Ubiquitin-like_domsf"/>
</dbReference>
<feature type="compositionally biased region" description="Polar residues" evidence="3">
    <location>
        <begin position="169"/>
        <end position="181"/>
    </location>
</feature>
<dbReference type="OrthoDB" id="419317at2759"/>
<keyword evidence="1" id="KW-1017">Isopeptide bond</keyword>
<dbReference type="Proteomes" id="UP000325081">
    <property type="component" value="Unassembled WGS sequence"/>
</dbReference>
<name>A0A5A7P6N6_STRAF</name>
<feature type="region of interest" description="Disordered" evidence="3">
    <location>
        <begin position="42"/>
        <end position="69"/>
    </location>
</feature>
<evidence type="ECO:0000313" key="5">
    <source>
        <dbReference type="EMBL" id="GER28555.1"/>
    </source>
</evidence>
<reference evidence="6" key="1">
    <citation type="journal article" date="2019" name="Curr. Biol.">
        <title>Genome Sequence of Striga asiatica Provides Insight into the Evolution of Plant Parasitism.</title>
        <authorList>
            <person name="Yoshida S."/>
            <person name="Kim S."/>
            <person name="Wafula E.K."/>
            <person name="Tanskanen J."/>
            <person name="Kim Y.M."/>
            <person name="Honaas L."/>
            <person name="Yang Z."/>
            <person name="Spallek T."/>
            <person name="Conn C.E."/>
            <person name="Ichihashi Y."/>
            <person name="Cheong K."/>
            <person name="Cui S."/>
            <person name="Der J.P."/>
            <person name="Gundlach H."/>
            <person name="Jiao Y."/>
            <person name="Hori C."/>
            <person name="Ishida J.K."/>
            <person name="Kasahara H."/>
            <person name="Kiba T."/>
            <person name="Kim M.S."/>
            <person name="Koo N."/>
            <person name="Laohavisit A."/>
            <person name="Lee Y.H."/>
            <person name="Lumba S."/>
            <person name="McCourt P."/>
            <person name="Mortimer J.C."/>
            <person name="Mutuku J.M."/>
            <person name="Nomura T."/>
            <person name="Sasaki-Sekimoto Y."/>
            <person name="Seto Y."/>
            <person name="Wang Y."/>
            <person name="Wakatake T."/>
            <person name="Sakakibara H."/>
            <person name="Demura T."/>
            <person name="Yamaguchi S."/>
            <person name="Yoneyama K."/>
            <person name="Manabe R.I."/>
            <person name="Nelson D.C."/>
            <person name="Schulman A.H."/>
            <person name="Timko M.P."/>
            <person name="dePamphilis C.W."/>
            <person name="Choi D."/>
            <person name="Shirasu K."/>
        </authorList>
    </citation>
    <scope>NUCLEOTIDE SEQUENCE [LARGE SCALE GENOMIC DNA]</scope>
    <source>
        <strain evidence="6">cv. UVA1</strain>
    </source>
</reference>
<accession>A0A5A7P6N6</accession>
<feature type="domain" description="Ubiquitin-like" evidence="4">
    <location>
        <begin position="290"/>
        <end position="364"/>
    </location>
</feature>
<keyword evidence="6" id="KW-1185">Reference proteome</keyword>
<dbReference type="InterPro" id="IPR019956">
    <property type="entry name" value="Ubiquitin_dom"/>
</dbReference>
<keyword evidence="2" id="KW-0832">Ubl conjugation</keyword>
<evidence type="ECO:0000256" key="2">
    <source>
        <dbReference type="ARBA" id="ARBA00022843"/>
    </source>
</evidence>
<evidence type="ECO:0000256" key="3">
    <source>
        <dbReference type="SAM" id="MobiDB-lite"/>
    </source>
</evidence>